<feature type="domain" description="NR LBD" evidence="13">
    <location>
        <begin position="154"/>
        <end position="396"/>
    </location>
</feature>
<evidence type="ECO:0000256" key="6">
    <source>
        <dbReference type="ARBA" id="ARBA00023015"/>
    </source>
</evidence>
<dbReference type="InterPro" id="IPR035500">
    <property type="entry name" value="NHR-like_dom_sf"/>
</dbReference>
<dbReference type="InterPro" id="IPR049636">
    <property type="entry name" value="HNF4-like_DBD"/>
</dbReference>
<dbReference type="InterPro" id="IPR000536">
    <property type="entry name" value="Nucl_hrmn_rcpt_lig-bd"/>
</dbReference>
<dbReference type="WBParaSite" id="PSAMB.scaffold719size42832.g8199.t1">
    <property type="protein sequence ID" value="PSAMB.scaffold719size42832.g8199.t1"/>
    <property type="gene ID" value="PSAMB.scaffold719size42832.g8199"/>
</dbReference>
<evidence type="ECO:0000256" key="7">
    <source>
        <dbReference type="ARBA" id="ARBA00023125"/>
    </source>
</evidence>
<evidence type="ECO:0000256" key="11">
    <source>
        <dbReference type="RuleBase" id="RU004334"/>
    </source>
</evidence>
<dbReference type="Proteomes" id="UP000887566">
    <property type="component" value="Unplaced"/>
</dbReference>
<evidence type="ECO:0000256" key="3">
    <source>
        <dbReference type="ARBA" id="ARBA00022723"/>
    </source>
</evidence>
<dbReference type="CDD" id="cd06960">
    <property type="entry name" value="NR_DBD_HNF4A"/>
    <property type="match status" value="1"/>
</dbReference>
<keyword evidence="14" id="KW-1185">Reference proteome</keyword>
<evidence type="ECO:0000256" key="5">
    <source>
        <dbReference type="ARBA" id="ARBA00022833"/>
    </source>
</evidence>
<evidence type="ECO:0000256" key="9">
    <source>
        <dbReference type="ARBA" id="ARBA00023170"/>
    </source>
</evidence>
<dbReference type="AlphaFoldDB" id="A0A914XDR0"/>
<dbReference type="PANTHER" id="PTHR46587">
    <property type="entry name" value="NUCLEAR HORMONE RECEPTOR FAMILY"/>
    <property type="match status" value="1"/>
</dbReference>
<keyword evidence="9 11" id="KW-0675">Receptor</keyword>
<sequence length="399" mass="45482">MTATKEVIGPCVICEDDATGNHYGVVACLGCKTFFRRAVVQRQDFLCKRNSKCLINKNARRACRACRYQKCFEKGMTKEALQPRRDLIGCRRLYRQPSTPSPFDKIEEFTSSPVSEPATTPSASTELLNLITELTNMDKHIRERKYDLIRSKKEARKLADILQSGLNPTEDNEKLSVTLGRDYASVTQIDLQMMLEWAKTLPSFNDLPTEDKLILLKRFAMKHQVLEHGYHTALKNIADVWFITDGTCLPRDLNSLPEETKASISEDRRWRQEKLFKKTTDRLIDDVALPLKHLQLLPEELVSLKIIMLFDCDNVATLSEESRMTASEARKSVISALFAFYEWKGMVDAGERFGNVMLSMCGIATAASSIMESMQLMRFFKIAQFDGISEQLIFDSDEV</sequence>
<protein>
    <submittedName>
        <fullName evidence="15">Uncharacterized protein</fullName>
    </submittedName>
</protein>
<dbReference type="GO" id="GO:0008270">
    <property type="term" value="F:zinc ion binding"/>
    <property type="evidence" value="ECO:0007669"/>
    <property type="project" value="UniProtKB-KW"/>
</dbReference>
<comment type="subcellular location">
    <subcellularLocation>
        <location evidence="1 11">Nucleus</location>
    </subcellularLocation>
</comment>
<accession>A0A914XDR0</accession>
<dbReference type="Pfam" id="PF00105">
    <property type="entry name" value="zf-C4"/>
    <property type="match status" value="1"/>
</dbReference>
<dbReference type="GO" id="GO:0003700">
    <property type="term" value="F:DNA-binding transcription factor activity"/>
    <property type="evidence" value="ECO:0007669"/>
    <property type="project" value="InterPro"/>
</dbReference>
<evidence type="ECO:0000256" key="8">
    <source>
        <dbReference type="ARBA" id="ARBA00023163"/>
    </source>
</evidence>
<dbReference type="CDD" id="cd06157">
    <property type="entry name" value="NR_LBD"/>
    <property type="match status" value="1"/>
</dbReference>
<keyword evidence="4 11" id="KW-0863">Zinc-finger</keyword>
<evidence type="ECO:0000259" key="12">
    <source>
        <dbReference type="PROSITE" id="PS51030"/>
    </source>
</evidence>
<feature type="domain" description="Nuclear receptor" evidence="12">
    <location>
        <begin position="8"/>
        <end position="83"/>
    </location>
</feature>
<dbReference type="Gene3D" id="1.10.565.10">
    <property type="entry name" value="Retinoid X Receptor"/>
    <property type="match status" value="1"/>
</dbReference>
<keyword evidence="8 11" id="KW-0804">Transcription</keyword>
<dbReference type="PROSITE" id="PS51030">
    <property type="entry name" value="NUCLEAR_REC_DBD_2"/>
    <property type="match status" value="1"/>
</dbReference>
<evidence type="ECO:0000256" key="10">
    <source>
        <dbReference type="ARBA" id="ARBA00023242"/>
    </source>
</evidence>
<keyword evidence="7 11" id="KW-0238">DNA-binding</keyword>
<dbReference type="PROSITE" id="PS00031">
    <property type="entry name" value="NUCLEAR_REC_DBD_1"/>
    <property type="match status" value="1"/>
</dbReference>
<evidence type="ECO:0000256" key="4">
    <source>
        <dbReference type="ARBA" id="ARBA00022771"/>
    </source>
</evidence>
<proteinExistence type="inferred from homology"/>
<evidence type="ECO:0000256" key="2">
    <source>
        <dbReference type="ARBA" id="ARBA00005993"/>
    </source>
</evidence>
<dbReference type="SUPFAM" id="SSF57716">
    <property type="entry name" value="Glucocorticoid receptor-like (DNA-binding domain)"/>
    <property type="match status" value="1"/>
</dbReference>
<dbReference type="Pfam" id="PF00104">
    <property type="entry name" value="Hormone_recep"/>
    <property type="match status" value="1"/>
</dbReference>
<dbReference type="PANTHER" id="PTHR46587:SF7">
    <property type="entry name" value="NUCLEAR HORMONE RECEPTOR FAMILY MEMBER NHR-19"/>
    <property type="match status" value="1"/>
</dbReference>
<dbReference type="PRINTS" id="PR00047">
    <property type="entry name" value="STROIDFINGER"/>
</dbReference>
<dbReference type="InterPro" id="IPR013088">
    <property type="entry name" value="Znf_NHR/GATA"/>
</dbReference>
<comment type="similarity">
    <text evidence="2 11">Belongs to the nuclear hormone receptor family.</text>
</comment>
<evidence type="ECO:0000313" key="14">
    <source>
        <dbReference type="Proteomes" id="UP000887566"/>
    </source>
</evidence>
<dbReference type="GO" id="GO:0005634">
    <property type="term" value="C:nucleus"/>
    <property type="evidence" value="ECO:0007669"/>
    <property type="project" value="UniProtKB-SubCell"/>
</dbReference>
<keyword evidence="10 11" id="KW-0539">Nucleus</keyword>
<evidence type="ECO:0000313" key="15">
    <source>
        <dbReference type="WBParaSite" id="PSAMB.scaffold719size42832.g8199.t1"/>
    </source>
</evidence>
<dbReference type="SMART" id="SM00430">
    <property type="entry name" value="HOLI"/>
    <property type="match status" value="1"/>
</dbReference>
<dbReference type="PROSITE" id="PS51843">
    <property type="entry name" value="NR_LBD"/>
    <property type="match status" value="1"/>
</dbReference>
<evidence type="ECO:0000256" key="1">
    <source>
        <dbReference type="ARBA" id="ARBA00004123"/>
    </source>
</evidence>
<keyword evidence="5 11" id="KW-0862">Zinc</keyword>
<dbReference type="SMART" id="SM00399">
    <property type="entry name" value="ZnF_C4"/>
    <property type="match status" value="1"/>
</dbReference>
<evidence type="ECO:0000259" key="13">
    <source>
        <dbReference type="PROSITE" id="PS51843"/>
    </source>
</evidence>
<dbReference type="InterPro" id="IPR001723">
    <property type="entry name" value="Nuclear_hrmn_rcpt"/>
</dbReference>
<organism evidence="14 15">
    <name type="scientific">Plectus sambesii</name>
    <dbReference type="NCBI Taxonomy" id="2011161"/>
    <lineage>
        <taxon>Eukaryota</taxon>
        <taxon>Metazoa</taxon>
        <taxon>Ecdysozoa</taxon>
        <taxon>Nematoda</taxon>
        <taxon>Chromadorea</taxon>
        <taxon>Plectida</taxon>
        <taxon>Plectina</taxon>
        <taxon>Plectoidea</taxon>
        <taxon>Plectidae</taxon>
        <taxon>Plectus</taxon>
    </lineage>
</organism>
<keyword evidence="6 11" id="KW-0805">Transcription regulation</keyword>
<keyword evidence="3 11" id="KW-0479">Metal-binding</keyword>
<dbReference type="PRINTS" id="PR00398">
    <property type="entry name" value="STRDHORMONER"/>
</dbReference>
<dbReference type="GO" id="GO:0000978">
    <property type="term" value="F:RNA polymerase II cis-regulatory region sequence-specific DNA binding"/>
    <property type="evidence" value="ECO:0007669"/>
    <property type="project" value="InterPro"/>
</dbReference>
<reference evidence="15" key="1">
    <citation type="submission" date="2022-11" db="UniProtKB">
        <authorList>
            <consortium name="WormBaseParasite"/>
        </authorList>
    </citation>
    <scope>IDENTIFICATION</scope>
</reference>
<name>A0A914XDR0_9BILA</name>
<dbReference type="PROSITE" id="PS51257">
    <property type="entry name" value="PROKAR_LIPOPROTEIN"/>
    <property type="match status" value="1"/>
</dbReference>
<dbReference type="SUPFAM" id="SSF48508">
    <property type="entry name" value="Nuclear receptor ligand-binding domain"/>
    <property type="match status" value="1"/>
</dbReference>
<dbReference type="Gene3D" id="3.30.50.10">
    <property type="entry name" value="Erythroid Transcription Factor GATA-1, subunit A"/>
    <property type="match status" value="1"/>
</dbReference>
<dbReference type="FunFam" id="3.30.50.10:FF:000030">
    <property type="entry name" value="Nuclear Hormone Receptor family"/>
    <property type="match status" value="1"/>
</dbReference>
<dbReference type="InterPro" id="IPR001628">
    <property type="entry name" value="Znf_hrmn_rcpt"/>
</dbReference>